<evidence type="ECO:0000313" key="2">
    <source>
        <dbReference type="Proteomes" id="UP001055879"/>
    </source>
</evidence>
<organism evidence="1 2">
    <name type="scientific">Arctium lappa</name>
    <name type="common">Greater burdock</name>
    <name type="synonym">Lappa major</name>
    <dbReference type="NCBI Taxonomy" id="4217"/>
    <lineage>
        <taxon>Eukaryota</taxon>
        <taxon>Viridiplantae</taxon>
        <taxon>Streptophyta</taxon>
        <taxon>Embryophyta</taxon>
        <taxon>Tracheophyta</taxon>
        <taxon>Spermatophyta</taxon>
        <taxon>Magnoliopsida</taxon>
        <taxon>eudicotyledons</taxon>
        <taxon>Gunneridae</taxon>
        <taxon>Pentapetalae</taxon>
        <taxon>asterids</taxon>
        <taxon>campanulids</taxon>
        <taxon>Asterales</taxon>
        <taxon>Asteraceae</taxon>
        <taxon>Carduoideae</taxon>
        <taxon>Cardueae</taxon>
        <taxon>Arctiinae</taxon>
        <taxon>Arctium</taxon>
    </lineage>
</organism>
<protein>
    <submittedName>
        <fullName evidence="1">Uncharacterized protein</fullName>
    </submittedName>
</protein>
<gene>
    <name evidence="1" type="ORF">L6452_28315</name>
</gene>
<evidence type="ECO:0000313" key="1">
    <source>
        <dbReference type="EMBL" id="KAI3702572.1"/>
    </source>
</evidence>
<name>A0ACB8ZXJ1_ARCLA</name>
<dbReference type="Proteomes" id="UP001055879">
    <property type="component" value="Linkage Group LG09"/>
</dbReference>
<comment type="caution">
    <text evidence="1">The sequence shown here is derived from an EMBL/GenBank/DDBJ whole genome shotgun (WGS) entry which is preliminary data.</text>
</comment>
<reference evidence="2" key="1">
    <citation type="journal article" date="2022" name="Mol. Ecol. Resour.">
        <title>The genomes of chicory, endive, great burdock and yacon provide insights into Asteraceae palaeo-polyploidization history and plant inulin production.</title>
        <authorList>
            <person name="Fan W."/>
            <person name="Wang S."/>
            <person name="Wang H."/>
            <person name="Wang A."/>
            <person name="Jiang F."/>
            <person name="Liu H."/>
            <person name="Zhao H."/>
            <person name="Xu D."/>
            <person name="Zhang Y."/>
        </authorList>
    </citation>
    <scope>NUCLEOTIDE SEQUENCE [LARGE SCALE GENOMIC DNA]</scope>
    <source>
        <strain evidence="2">cv. Niubang</strain>
    </source>
</reference>
<sequence length="282" mass="32889">MGSNSASESHNLFIKKLNLCCVVFDFNGPSANFKEIDVKRQTLLELVNYVSSVTSKFNEITMQEITKMIASNLFWSLPSSIHDNKLLDVYYDSEDDEPSMQIQPSWSHLQIVYEFLLRFVVSPQTNVKLAKRFIDHSFVSGFLDVFDSEDPREREYLKTILHRMHGKFMVHQSFIRKAINNVFYRFIFETEKHNGLVELFEIFGSVINEFALPLKDEHKVFLTRTLVPLHKPKCLSMHHQQISYCTTQFVVKDFKLADKADFKLVVGIIEDVYIVMLIVQTE</sequence>
<proteinExistence type="predicted"/>
<dbReference type="EMBL" id="CM042055">
    <property type="protein sequence ID" value="KAI3702572.1"/>
    <property type="molecule type" value="Genomic_DNA"/>
</dbReference>
<accession>A0ACB8ZXJ1</accession>
<keyword evidence="2" id="KW-1185">Reference proteome</keyword>
<reference evidence="1 2" key="2">
    <citation type="journal article" date="2022" name="Mol. Ecol. Resour.">
        <title>The genomes of chicory, endive, great burdock and yacon provide insights into Asteraceae paleo-polyploidization history and plant inulin production.</title>
        <authorList>
            <person name="Fan W."/>
            <person name="Wang S."/>
            <person name="Wang H."/>
            <person name="Wang A."/>
            <person name="Jiang F."/>
            <person name="Liu H."/>
            <person name="Zhao H."/>
            <person name="Xu D."/>
            <person name="Zhang Y."/>
        </authorList>
    </citation>
    <scope>NUCLEOTIDE SEQUENCE [LARGE SCALE GENOMIC DNA]</scope>
    <source>
        <strain evidence="2">cv. Niubang</strain>
    </source>
</reference>